<dbReference type="InterPro" id="IPR044166">
    <property type="entry name" value="FTRV"/>
</dbReference>
<gene>
    <name evidence="6" type="ORF">PJF56_10190</name>
</gene>
<evidence type="ECO:0000256" key="3">
    <source>
        <dbReference type="ARBA" id="ARBA00034474"/>
    </source>
</evidence>
<evidence type="ECO:0000313" key="7">
    <source>
        <dbReference type="Proteomes" id="UP001231370"/>
    </source>
</evidence>
<proteinExistence type="inferred from homology"/>
<evidence type="ECO:0000256" key="2">
    <source>
        <dbReference type="ARBA" id="ARBA00026011"/>
    </source>
</evidence>
<feature type="domain" description="Ferredoxin thioredoxin reductase alpha chain" evidence="5">
    <location>
        <begin position="3"/>
        <end position="76"/>
    </location>
</feature>
<dbReference type="Pfam" id="PF02941">
    <property type="entry name" value="FeThRed_A"/>
    <property type="match status" value="1"/>
</dbReference>
<dbReference type="SUPFAM" id="SSF50090">
    <property type="entry name" value="Electron transport accessory proteins"/>
    <property type="match status" value="1"/>
</dbReference>
<dbReference type="InterPro" id="IPR008990">
    <property type="entry name" value="Elect_transpt_acc-like_dom_sf"/>
</dbReference>
<evidence type="ECO:0000256" key="4">
    <source>
        <dbReference type="ARBA" id="ARBA00034490"/>
    </source>
</evidence>
<accession>A0ABT7BJ63</accession>
<comment type="function">
    <text evidence="3">Variable subunit of the ferredoxin-thioredoxin reductase (FTR), which catalyzes the two-electron reduction of thioredoxins by the electrons provided by reduced ferredoxin.</text>
</comment>
<comment type="subunit">
    <text evidence="2">Heterodimer of subunit A (variable subunit) and subunit B (catalytic subunit). Heterodimeric FTR forms a complex with ferredoxin and thioredoxin.</text>
</comment>
<keyword evidence="7" id="KW-1185">Reference proteome</keyword>
<dbReference type="Proteomes" id="UP001231370">
    <property type="component" value="Unassembled WGS sequence"/>
</dbReference>
<comment type="similarity">
    <text evidence="4">Belongs to the ferredoxin thioredoxin reductase alpha subunit family.</text>
</comment>
<keyword evidence="1" id="KW-0560">Oxidoreductase</keyword>
<dbReference type="InterPro" id="IPR004207">
    <property type="entry name" value="Fd_thioredoxin_Rdtase_alpha"/>
</dbReference>
<name>A0ABT7BJ63_9CYAN</name>
<protein>
    <submittedName>
        <fullName evidence="6">Ferredoxin-thioredoxin reductase variable chain</fullName>
    </submittedName>
</protein>
<dbReference type="PANTHER" id="PTHR46937">
    <property type="entry name" value="FERREDOXIN-THIOREDOXIN REDUCTASE, VARIABLE CHAIN"/>
    <property type="match status" value="1"/>
</dbReference>
<evidence type="ECO:0000259" key="5">
    <source>
        <dbReference type="Pfam" id="PF02941"/>
    </source>
</evidence>
<organism evidence="6 7">
    <name type="scientific">Roseofilum halophilum BLCC-M91</name>
    <dbReference type="NCBI Taxonomy" id="3022259"/>
    <lineage>
        <taxon>Bacteria</taxon>
        <taxon>Bacillati</taxon>
        <taxon>Cyanobacteriota</taxon>
        <taxon>Cyanophyceae</taxon>
        <taxon>Desertifilales</taxon>
        <taxon>Desertifilaceae</taxon>
        <taxon>Roseofilum</taxon>
        <taxon>Roseofilum halophilum</taxon>
    </lineage>
</organism>
<dbReference type="PANTHER" id="PTHR46937:SF4">
    <property type="entry name" value="FERREDOXIN-THIOREDOXIN REDUCTASE SUBUNIT A1, CHLOROPLASTIC"/>
    <property type="match status" value="1"/>
</dbReference>
<reference evidence="6 7" key="1">
    <citation type="submission" date="2023-01" db="EMBL/GenBank/DDBJ databases">
        <title>Novel diversity within Roseofilum (Cyanobacteria; Desertifilaceae) from marine benthic mats with descriptions of four novel species.</title>
        <authorList>
            <person name="Wang Y."/>
            <person name="Berthold D.E."/>
            <person name="Hu J."/>
            <person name="Lefler F.W."/>
            <person name="Laughinghouse H.D. IV."/>
        </authorList>
    </citation>
    <scope>NUCLEOTIDE SEQUENCE [LARGE SCALE GENOMIC DNA]</scope>
    <source>
        <strain evidence="6 7">BLCC-M91</strain>
    </source>
</reference>
<dbReference type="EMBL" id="JAQPOK010000080">
    <property type="protein sequence ID" value="MDJ1179234.1"/>
    <property type="molecule type" value="Genomic_DNA"/>
</dbReference>
<evidence type="ECO:0000313" key="6">
    <source>
        <dbReference type="EMBL" id="MDJ1179234.1"/>
    </source>
</evidence>
<comment type="caution">
    <text evidence="6">The sequence shown here is derived from an EMBL/GenBank/DDBJ whole genome shotgun (WGS) entry which is preliminary data.</text>
</comment>
<sequence>MKIGDRVRVKTSLVIYHHPKHRNAAFDLQNHEGEVIDWASTYNWKGEEVTISANFPVVVKFSEISKRFKVHLREDELEVIEGE</sequence>
<dbReference type="Gene3D" id="2.30.30.50">
    <property type="match status" value="1"/>
</dbReference>
<evidence type="ECO:0000256" key="1">
    <source>
        <dbReference type="ARBA" id="ARBA00023002"/>
    </source>
</evidence>